<protein>
    <submittedName>
        <fullName evidence="1">Uncharacterized protein</fullName>
    </submittedName>
</protein>
<accession>A0A2P2IVK0</accession>
<evidence type="ECO:0000313" key="1">
    <source>
        <dbReference type="EMBL" id="MBW85239.1"/>
    </source>
</evidence>
<proteinExistence type="predicted"/>
<dbReference type="EMBL" id="GGEC01004756">
    <property type="protein sequence ID" value="MBW85239.1"/>
    <property type="molecule type" value="Transcribed_RNA"/>
</dbReference>
<organism evidence="1">
    <name type="scientific">Rhizophora mucronata</name>
    <name type="common">Asiatic mangrove</name>
    <dbReference type="NCBI Taxonomy" id="61149"/>
    <lineage>
        <taxon>Eukaryota</taxon>
        <taxon>Viridiplantae</taxon>
        <taxon>Streptophyta</taxon>
        <taxon>Embryophyta</taxon>
        <taxon>Tracheophyta</taxon>
        <taxon>Spermatophyta</taxon>
        <taxon>Magnoliopsida</taxon>
        <taxon>eudicotyledons</taxon>
        <taxon>Gunneridae</taxon>
        <taxon>Pentapetalae</taxon>
        <taxon>rosids</taxon>
        <taxon>fabids</taxon>
        <taxon>Malpighiales</taxon>
        <taxon>Rhizophoraceae</taxon>
        <taxon>Rhizophora</taxon>
    </lineage>
</organism>
<reference evidence="1" key="1">
    <citation type="submission" date="2018-02" db="EMBL/GenBank/DDBJ databases">
        <title>Rhizophora mucronata_Transcriptome.</title>
        <authorList>
            <person name="Meera S.P."/>
            <person name="Sreeshan A."/>
            <person name="Augustine A."/>
        </authorList>
    </citation>
    <scope>NUCLEOTIDE SEQUENCE</scope>
    <source>
        <tissue evidence="1">Leaf</tissue>
    </source>
</reference>
<sequence>MALLMKKECMGNQTWFKKGLSLKKWMGLWGSTENGYRKKKKRITLLFQIVL</sequence>
<dbReference type="AlphaFoldDB" id="A0A2P2IVK0"/>
<name>A0A2P2IVK0_RHIMU</name>